<dbReference type="PANTHER" id="PTHR30055">
    <property type="entry name" value="HTH-TYPE TRANSCRIPTIONAL REGULATOR RUTR"/>
    <property type="match status" value="1"/>
</dbReference>
<keyword evidence="1" id="KW-0805">Transcription regulation</keyword>
<name>M5U536_9BACT</name>
<evidence type="ECO:0000313" key="7">
    <source>
        <dbReference type="Proteomes" id="UP000011885"/>
    </source>
</evidence>
<sequence>MQEQRGDRLTDRKRCAILQAAVQEFQSRGFYSASMNGIAEVASVSKRTLYNHFESKDALFDAMVQELLSRAKQLPNADFDPTRDLAEQLTELAESEVEFMTSDAVMALARACISRVLAEPEVGKQVDQRQFRHRIETWIGQAQASGYLVESDCEVVAAQFCGLLQTFAFWPTILQGEPGPSRKKKQQIVASTVAMILSQYQA</sequence>
<accession>M5U536</accession>
<dbReference type="InterPro" id="IPR050109">
    <property type="entry name" value="HTH-type_TetR-like_transc_reg"/>
</dbReference>
<dbReference type="SUPFAM" id="SSF46689">
    <property type="entry name" value="Homeodomain-like"/>
    <property type="match status" value="1"/>
</dbReference>
<comment type="caution">
    <text evidence="6">The sequence shown here is derived from an EMBL/GenBank/DDBJ whole genome shotgun (WGS) entry which is preliminary data.</text>
</comment>
<dbReference type="PANTHER" id="PTHR30055:SF146">
    <property type="entry name" value="HTH-TYPE TRANSCRIPTIONAL DUAL REGULATOR CECR"/>
    <property type="match status" value="1"/>
</dbReference>
<proteinExistence type="predicted"/>
<keyword evidence="3" id="KW-0804">Transcription</keyword>
<feature type="DNA-binding region" description="H-T-H motif" evidence="4">
    <location>
        <begin position="34"/>
        <end position="53"/>
    </location>
</feature>
<evidence type="ECO:0000256" key="1">
    <source>
        <dbReference type="ARBA" id="ARBA00023015"/>
    </source>
</evidence>
<dbReference type="Gene3D" id="1.10.10.60">
    <property type="entry name" value="Homeodomain-like"/>
    <property type="match status" value="1"/>
</dbReference>
<dbReference type="GO" id="GO:0003700">
    <property type="term" value="F:DNA-binding transcription factor activity"/>
    <property type="evidence" value="ECO:0007669"/>
    <property type="project" value="TreeGrafter"/>
</dbReference>
<evidence type="ECO:0000256" key="4">
    <source>
        <dbReference type="PROSITE-ProRule" id="PRU00335"/>
    </source>
</evidence>
<dbReference type="InterPro" id="IPR023772">
    <property type="entry name" value="DNA-bd_HTH_TetR-type_CS"/>
</dbReference>
<dbReference type="PROSITE" id="PS50977">
    <property type="entry name" value="HTH_TETR_2"/>
    <property type="match status" value="1"/>
</dbReference>
<dbReference type="PRINTS" id="PR00455">
    <property type="entry name" value="HTHTETR"/>
</dbReference>
<dbReference type="AlphaFoldDB" id="M5U536"/>
<reference evidence="6 7" key="1">
    <citation type="journal article" date="2013" name="Mar. Genomics">
        <title>Expression of sulfatases in Rhodopirellula baltica and the diversity of sulfatases in the genus Rhodopirellula.</title>
        <authorList>
            <person name="Wegner C.E."/>
            <person name="Richter-Heitmann T."/>
            <person name="Klindworth A."/>
            <person name="Klockow C."/>
            <person name="Richter M."/>
            <person name="Achstetter T."/>
            <person name="Glockner F.O."/>
            <person name="Harder J."/>
        </authorList>
    </citation>
    <scope>NUCLEOTIDE SEQUENCE [LARGE SCALE GENOMIC DNA]</scope>
    <source>
        <strain evidence="6 7">SM41</strain>
    </source>
</reference>
<evidence type="ECO:0000256" key="2">
    <source>
        <dbReference type="ARBA" id="ARBA00023125"/>
    </source>
</evidence>
<dbReference type="InterPro" id="IPR036271">
    <property type="entry name" value="Tet_transcr_reg_TetR-rel_C_sf"/>
</dbReference>
<evidence type="ECO:0000313" key="6">
    <source>
        <dbReference type="EMBL" id="EMI56379.1"/>
    </source>
</evidence>
<dbReference type="GO" id="GO:0000976">
    <property type="term" value="F:transcription cis-regulatory region binding"/>
    <property type="evidence" value="ECO:0007669"/>
    <property type="project" value="TreeGrafter"/>
</dbReference>
<keyword evidence="7" id="KW-1185">Reference proteome</keyword>
<feature type="domain" description="HTH tetR-type" evidence="5">
    <location>
        <begin position="11"/>
        <end position="71"/>
    </location>
</feature>
<dbReference type="FunFam" id="1.10.10.60:FF:000141">
    <property type="entry name" value="TetR family transcriptional regulator"/>
    <property type="match status" value="1"/>
</dbReference>
<gene>
    <name evidence="6" type="ORF">RSSM_02174</name>
</gene>
<dbReference type="SUPFAM" id="SSF48498">
    <property type="entry name" value="Tetracyclin repressor-like, C-terminal domain"/>
    <property type="match status" value="1"/>
</dbReference>
<dbReference type="InterPro" id="IPR009057">
    <property type="entry name" value="Homeodomain-like_sf"/>
</dbReference>
<dbReference type="InterPro" id="IPR039536">
    <property type="entry name" value="TetR_C_Proteobacteria"/>
</dbReference>
<evidence type="ECO:0000256" key="3">
    <source>
        <dbReference type="ARBA" id="ARBA00023163"/>
    </source>
</evidence>
<dbReference type="EMBL" id="ANOH01000152">
    <property type="protein sequence ID" value="EMI56379.1"/>
    <property type="molecule type" value="Genomic_DNA"/>
</dbReference>
<protein>
    <submittedName>
        <fullName evidence="6">TetR family transcriptional regulator</fullName>
    </submittedName>
</protein>
<evidence type="ECO:0000259" key="5">
    <source>
        <dbReference type="PROSITE" id="PS50977"/>
    </source>
</evidence>
<dbReference type="Pfam" id="PF14246">
    <property type="entry name" value="TetR_C_7"/>
    <property type="match status" value="1"/>
</dbReference>
<dbReference type="PROSITE" id="PS01081">
    <property type="entry name" value="HTH_TETR_1"/>
    <property type="match status" value="1"/>
</dbReference>
<organism evidence="6 7">
    <name type="scientific">Rhodopirellula sallentina SM41</name>
    <dbReference type="NCBI Taxonomy" id="1263870"/>
    <lineage>
        <taxon>Bacteria</taxon>
        <taxon>Pseudomonadati</taxon>
        <taxon>Planctomycetota</taxon>
        <taxon>Planctomycetia</taxon>
        <taxon>Pirellulales</taxon>
        <taxon>Pirellulaceae</taxon>
        <taxon>Rhodopirellula</taxon>
    </lineage>
</organism>
<dbReference type="Pfam" id="PF00440">
    <property type="entry name" value="TetR_N"/>
    <property type="match status" value="1"/>
</dbReference>
<dbReference type="InterPro" id="IPR001647">
    <property type="entry name" value="HTH_TetR"/>
</dbReference>
<dbReference type="Gene3D" id="1.10.357.10">
    <property type="entry name" value="Tetracycline Repressor, domain 2"/>
    <property type="match status" value="1"/>
</dbReference>
<dbReference type="PATRIC" id="fig|1263870.3.peg.2318"/>
<keyword evidence="2 4" id="KW-0238">DNA-binding</keyword>
<dbReference type="Proteomes" id="UP000011885">
    <property type="component" value="Unassembled WGS sequence"/>
</dbReference>